<keyword evidence="1" id="KW-1133">Transmembrane helix</keyword>
<comment type="caution">
    <text evidence="2">The sequence shown here is derived from an EMBL/GenBank/DDBJ whole genome shotgun (WGS) entry which is preliminary data.</text>
</comment>
<reference evidence="2 3" key="1">
    <citation type="submission" date="2020-08" db="EMBL/GenBank/DDBJ databases">
        <title>Genomic Encyclopedia of Type Strains, Phase IV (KMG-IV): sequencing the most valuable type-strain genomes for metagenomic binning, comparative biology and taxonomic classification.</title>
        <authorList>
            <person name="Goeker M."/>
        </authorList>
    </citation>
    <scope>NUCLEOTIDE SEQUENCE [LARGE SCALE GENOMIC DNA]</scope>
    <source>
        <strain evidence="2 3">DSM 19612</strain>
    </source>
</reference>
<name>A0A841Q782_9BACI</name>
<evidence type="ECO:0000313" key="3">
    <source>
        <dbReference type="Proteomes" id="UP000581688"/>
    </source>
</evidence>
<dbReference type="InterPro" id="IPR024490">
    <property type="entry name" value="DUF2759"/>
</dbReference>
<keyword evidence="3" id="KW-1185">Reference proteome</keyword>
<evidence type="ECO:0000313" key="2">
    <source>
        <dbReference type="EMBL" id="MBB6454266.1"/>
    </source>
</evidence>
<keyword evidence="1" id="KW-0472">Membrane</keyword>
<accession>A0A841Q782</accession>
<feature type="transmembrane region" description="Helical" evidence="1">
    <location>
        <begin position="27"/>
        <end position="49"/>
    </location>
</feature>
<evidence type="ECO:0000256" key="1">
    <source>
        <dbReference type="SAM" id="Phobius"/>
    </source>
</evidence>
<dbReference type="Proteomes" id="UP000581688">
    <property type="component" value="Unassembled WGS sequence"/>
</dbReference>
<sequence length="58" mass="6518">MVTGIMLFFVAVLSLIAVFREAKKRNIFAVGFAGISTLIFGWFSIMTILNELFPKLFS</sequence>
<dbReference type="EMBL" id="JACHGH010000008">
    <property type="protein sequence ID" value="MBB6454266.1"/>
    <property type="molecule type" value="Genomic_DNA"/>
</dbReference>
<gene>
    <name evidence="2" type="ORF">HNQ94_002741</name>
</gene>
<organism evidence="2 3">
    <name type="scientific">Salirhabdus euzebyi</name>
    <dbReference type="NCBI Taxonomy" id="394506"/>
    <lineage>
        <taxon>Bacteria</taxon>
        <taxon>Bacillati</taxon>
        <taxon>Bacillota</taxon>
        <taxon>Bacilli</taxon>
        <taxon>Bacillales</taxon>
        <taxon>Bacillaceae</taxon>
        <taxon>Salirhabdus</taxon>
    </lineage>
</organism>
<dbReference type="AlphaFoldDB" id="A0A841Q782"/>
<dbReference type="Pfam" id="PF10958">
    <property type="entry name" value="DUF2759"/>
    <property type="match status" value="1"/>
</dbReference>
<keyword evidence="1" id="KW-0812">Transmembrane</keyword>
<proteinExistence type="predicted"/>
<dbReference type="RefSeq" id="WP_246199914.1">
    <property type="nucleotide sequence ID" value="NZ_CADDWK010000001.1"/>
</dbReference>
<protein>
    <submittedName>
        <fullName evidence="2">Putative membrane protein</fullName>
    </submittedName>
</protein>